<dbReference type="Proteomes" id="UP000327013">
    <property type="component" value="Unassembled WGS sequence"/>
</dbReference>
<feature type="compositionally biased region" description="Polar residues" evidence="1">
    <location>
        <begin position="553"/>
        <end position="565"/>
    </location>
</feature>
<protein>
    <submittedName>
        <fullName evidence="2">Uncharacterized protein</fullName>
    </submittedName>
</protein>
<feature type="compositionally biased region" description="Polar residues" evidence="1">
    <location>
        <begin position="514"/>
        <end position="523"/>
    </location>
</feature>
<feature type="compositionally biased region" description="Polar residues" evidence="1">
    <location>
        <begin position="447"/>
        <end position="465"/>
    </location>
</feature>
<evidence type="ECO:0000313" key="2">
    <source>
        <dbReference type="EMBL" id="KAB8343008.1"/>
    </source>
</evidence>
<gene>
    <name evidence="2" type="ORF">FH972_022602</name>
</gene>
<evidence type="ECO:0000313" key="3">
    <source>
        <dbReference type="Proteomes" id="UP000327013"/>
    </source>
</evidence>
<accession>A0A5N6KSQ0</accession>
<comment type="caution">
    <text evidence="2">The sequence shown here is derived from an EMBL/GenBank/DDBJ whole genome shotgun (WGS) entry which is preliminary data.</text>
</comment>
<keyword evidence="3" id="KW-1185">Reference proteome</keyword>
<feature type="compositionally biased region" description="Low complexity" evidence="1">
    <location>
        <begin position="494"/>
        <end position="513"/>
    </location>
</feature>
<evidence type="ECO:0000256" key="1">
    <source>
        <dbReference type="SAM" id="MobiDB-lite"/>
    </source>
</evidence>
<reference evidence="2 3" key="1">
    <citation type="submission" date="2019-06" db="EMBL/GenBank/DDBJ databases">
        <title>A chromosomal-level reference genome of Carpinus fangiana (Coryloideae, Betulaceae).</title>
        <authorList>
            <person name="Yang X."/>
            <person name="Wang Z."/>
            <person name="Zhang L."/>
            <person name="Hao G."/>
            <person name="Liu J."/>
            <person name="Yang Y."/>
        </authorList>
    </citation>
    <scope>NUCLEOTIDE SEQUENCE [LARGE SCALE GENOMIC DNA]</scope>
    <source>
        <strain evidence="2">Cfa_2016G</strain>
        <tissue evidence="2">Leaf</tissue>
    </source>
</reference>
<feature type="compositionally biased region" description="Low complexity" evidence="1">
    <location>
        <begin position="436"/>
        <end position="446"/>
    </location>
</feature>
<feature type="region of interest" description="Disordered" evidence="1">
    <location>
        <begin position="436"/>
        <end position="465"/>
    </location>
</feature>
<dbReference type="AlphaFoldDB" id="A0A5N6KSQ0"/>
<sequence>MPSACRTQPVGVLNSQLRMSSGRLKCGTSTVHWRAGNKERQADSMTKMPRGSFQPVSGTSYCDLCSGRGYSYASSCSQAAWAWSTASLSWWSDHYTVTPSLLPPPSVTSIVHFPPLPPRRVMGLACASVSPYILVSNAVNVTAVRPQFAASASALEAANLGPLDYPVPSPTCHINRVDCLSLWDEHDARPTAQPVPTCSDLAVVGVCNPAYILPAFKSLDIPTYSWNVPITTGAAPLDSSTATTHHTQYNQPYLEISATSLQIPTALNPGPGYPDPSPQPPASQIITSPLDAPPPYPTGPLTKTTLLNGVPFTATMYPSSIQGSATFPPSIVISSITLVPSSTPAIIGGATLSAAPPNGALVSVSSSSIAAFPLPAAGVTTRRPVVPAGAAPAPETPTTTTITIADRTYTATSSSSAIILAPGLTATEGGPVLTLPPLTPGITQTPSSPTNGHPADQTTSAVQTSDQEIVVSAAPDGGIVIVGQSTIVAMPMQTGSVSQGTSQQSGASDTSGQDPNSLVVASSGNGGTTLPPPRDQTTDSPGSTTTDTAGPKLSTTDSIHGVTQSTPENAANNLALSRSWALLFSISALVTTTILA</sequence>
<proteinExistence type="predicted"/>
<dbReference type="EMBL" id="VIBQ01000012">
    <property type="protein sequence ID" value="KAB8343008.1"/>
    <property type="molecule type" value="Genomic_DNA"/>
</dbReference>
<organism evidence="2 3">
    <name type="scientific">Carpinus fangiana</name>
    <dbReference type="NCBI Taxonomy" id="176857"/>
    <lineage>
        <taxon>Eukaryota</taxon>
        <taxon>Viridiplantae</taxon>
        <taxon>Streptophyta</taxon>
        <taxon>Embryophyta</taxon>
        <taxon>Tracheophyta</taxon>
        <taxon>Spermatophyta</taxon>
        <taxon>Magnoliopsida</taxon>
        <taxon>eudicotyledons</taxon>
        <taxon>Gunneridae</taxon>
        <taxon>Pentapetalae</taxon>
        <taxon>rosids</taxon>
        <taxon>fabids</taxon>
        <taxon>Fagales</taxon>
        <taxon>Betulaceae</taxon>
        <taxon>Carpinus</taxon>
    </lineage>
</organism>
<name>A0A5N6KSQ0_9ROSI</name>
<feature type="region of interest" description="Disordered" evidence="1">
    <location>
        <begin position="494"/>
        <end position="565"/>
    </location>
</feature>
<feature type="compositionally biased region" description="Low complexity" evidence="1">
    <location>
        <begin position="538"/>
        <end position="551"/>
    </location>
</feature>